<name>A0A369WW19_9GAMM</name>
<comment type="caution">
    <text evidence="1">The sequence shown here is derived from an EMBL/GenBank/DDBJ whole genome shotgun (WGS) entry which is preliminary data.</text>
</comment>
<dbReference type="RefSeq" id="WP_114694826.1">
    <property type="nucleotide sequence ID" value="NZ_QQOH01000001.1"/>
</dbReference>
<dbReference type="Pfam" id="PF11964">
    <property type="entry name" value="SpoIIAA-like"/>
    <property type="match status" value="1"/>
</dbReference>
<dbReference type="OrthoDB" id="5569963at2"/>
<evidence type="ECO:0000313" key="2">
    <source>
        <dbReference type="Proteomes" id="UP000253769"/>
    </source>
</evidence>
<evidence type="ECO:0000313" key="1">
    <source>
        <dbReference type="EMBL" id="RDE25229.1"/>
    </source>
</evidence>
<dbReference type="Gene3D" id="3.40.50.10600">
    <property type="entry name" value="SpoIIaa-like domains"/>
    <property type="match status" value="1"/>
</dbReference>
<protein>
    <submittedName>
        <fullName evidence="1">STAS/SEC14 domain-containing protein</fullName>
    </submittedName>
</protein>
<dbReference type="AlphaFoldDB" id="A0A369WW19"/>
<dbReference type="EMBL" id="QQOH01000001">
    <property type="protein sequence ID" value="RDE25229.1"/>
    <property type="molecule type" value="Genomic_DNA"/>
</dbReference>
<organism evidence="1 2">
    <name type="scientific">Motiliproteus coralliicola</name>
    <dbReference type="NCBI Taxonomy" id="2283196"/>
    <lineage>
        <taxon>Bacteria</taxon>
        <taxon>Pseudomonadati</taxon>
        <taxon>Pseudomonadota</taxon>
        <taxon>Gammaproteobacteria</taxon>
        <taxon>Oceanospirillales</taxon>
        <taxon>Oceanospirillaceae</taxon>
        <taxon>Motiliproteus</taxon>
    </lineage>
</organism>
<dbReference type="SUPFAM" id="SSF52091">
    <property type="entry name" value="SpoIIaa-like"/>
    <property type="match status" value="1"/>
</dbReference>
<dbReference type="InterPro" id="IPR021866">
    <property type="entry name" value="SpoIIAA-like"/>
</dbReference>
<accession>A0A369WW19</accession>
<proteinExistence type="predicted"/>
<dbReference type="InterPro" id="IPR038396">
    <property type="entry name" value="SpoIIAA-like_sf"/>
</dbReference>
<sequence>MAVSLQFEQSNRVIIRVSGELQVDEFARVSDQLVARLDQVLPTEILILLEQFDGWEHSDGWEGQLFSDSFDQHVRRIAIVGDPRWQEQALLFTGQGLRPVEIEFFPTVDEYKARHWLSQGA</sequence>
<dbReference type="InterPro" id="IPR036513">
    <property type="entry name" value="STAS_dom_sf"/>
</dbReference>
<dbReference type="Proteomes" id="UP000253769">
    <property type="component" value="Unassembled WGS sequence"/>
</dbReference>
<keyword evidence="2" id="KW-1185">Reference proteome</keyword>
<gene>
    <name evidence="1" type="ORF">DV711_06670</name>
</gene>
<reference evidence="1 2" key="1">
    <citation type="submission" date="2018-07" db="EMBL/GenBank/DDBJ databases">
        <title>Motiliproteus coralliicola sp. nov., a bacterium isolated from Coral.</title>
        <authorList>
            <person name="Wang G."/>
        </authorList>
    </citation>
    <scope>NUCLEOTIDE SEQUENCE [LARGE SCALE GENOMIC DNA]</scope>
    <source>
        <strain evidence="1 2">C34</strain>
    </source>
</reference>